<sequence>MYSWVMNNTWETNFKMDLSGFGEYRYTLWLSGETDPQRAMEELRERCFEPWPLITG</sequence>
<name>A0A9D2RY69_9FIRM</name>
<proteinExistence type="predicted"/>
<dbReference type="EMBL" id="DWXZ01000004">
    <property type="protein sequence ID" value="HJB36501.1"/>
    <property type="molecule type" value="Genomic_DNA"/>
</dbReference>
<comment type="caution">
    <text evidence="1">The sequence shown here is derived from an EMBL/GenBank/DDBJ whole genome shotgun (WGS) entry which is preliminary data.</text>
</comment>
<organism evidence="1 2">
    <name type="scientific">Candidatus Acutalibacter ornithocaccae</name>
    <dbReference type="NCBI Taxonomy" id="2838416"/>
    <lineage>
        <taxon>Bacteria</taxon>
        <taxon>Bacillati</taxon>
        <taxon>Bacillota</taxon>
        <taxon>Clostridia</taxon>
        <taxon>Eubacteriales</taxon>
        <taxon>Acutalibacteraceae</taxon>
        <taxon>Acutalibacter</taxon>
    </lineage>
</organism>
<accession>A0A9D2RY69</accession>
<dbReference type="AlphaFoldDB" id="A0A9D2RY69"/>
<evidence type="ECO:0000313" key="2">
    <source>
        <dbReference type="Proteomes" id="UP000824214"/>
    </source>
</evidence>
<reference evidence="1" key="1">
    <citation type="journal article" date="2021" name="PeerJ">
        <title>Extensive microbial diversity within the chicken gut microbiome revealed by metagenomics and culture.</title>
        <authorList>
            <person name="Gilroy R."/>
            <person name="Ravi A."/>
            <person name="Getino M."/>
            <person name="Pursley I."/>
            <person name="Horton D.L."/>
            <person name="Alikhan N.F."/>
            <person name="Baker D."/>
            <person name="Gharbi K."/>
            <person name="Hall N."/>
            <person name="Watson M."/>
            <person name="Adriaenssens E.M."/>
            <person name="Foster-Nyarko E."/>
            <person name="Jarju S."/>
            <person name="Secka A."/>
            <person name="Antonio M."/>
            <person name="Oren A."/>
            <person name="Chaudhuri R.R."/>
            <person name="La Ragione R."/>
            <person name="Hildebrand F."/>
            <person name="Pallen M.J."/>
        </authorList>
    </citation>
    <scope>NUCLEOTIDE SEQUENCE</scope>
    <source>
        <strain evidence="1">ChiBcolR8-3208</strain>
    </source>
</reference>
<gene>
    <name evidence="1" type="ORF">H9942_00350</name>
</gene>
<reference evidence="1" key="2">
    <citation type="submission" date="2021-04" db="EMBL/GenBank/DDBJ databases">
        <authorList>
            <person name="Gilroy R."/>
        </authorList>
    </citation>
    <scope>NUCLEOTIDE SEQUENCE</scope>
    <source>
        <strain evidence="1">ChiBcolR8-3208</strain>
    </source>
</reference>
<dbReference type="Proteomes" id="UP000824214">
    <property type="component" value="Unassembled WGS sequence"/>
</dbReference>
<protein>
    <submittedName>
        <fullName evidence="1">Uncharacterized protein</fullName>
    </submittedName>
</protein>
<evidence type="ECO:0000313" key="1">
    <source>
        <dbReference type="EMBL" id="HJB36501.1"/>
    </source>
</evidence>